<feature type="transmembrane region" description="Helical" evidence="1">
    <location>
        <begin position="127"/>
        <end position="149"/>
    </location>
</feature>
<organism evidence="2 3">
    <name type="scientific">Paraclostridium benzoelyticum</name>
    <dbReference type="NCBI Taxonomy" id="1629550"/>
    <lineage>
        <taxon>Bacteria</taxon>
        <taxon>Bacillati</taxon>
        <taxon>Bacillota</taxon>
        <taxon>Clostridia</taxon>
        <taxon>Peptostreptococcales</taxon>
        <taxon>Peptostreptococcaceae</taxon>
        <taxon>Paraclostridium</taxon>
    </lineage>
</organism>
<reference evidence="2 3" key="1">
    <citation type="submission" date="2015-04" db="EMBL/GenBank/DDBJ databases">
        <title>Microcin producing Clostridium sp. JC272T.</title>
        <authorList>
            <person name="Jyothsna T."/>
            <person name="Sasikala C."/>
            <person name="Ramana C."/>
        </authorList>
    </citation>
    <scope>NUCLEOTIDE SEQUENCE [LARGE SCALE GENOMIC DNA]</scope>
    <source>
        <strain evidence="2 3">JC272</strain>
    </source>
</reference>
<evidence type="ECO:0008006" key="4">
    <source>
        <dbReference type="Google" id="ProtNLM"/>
    </source>
</evidence>
<dbReference type="Proteomes" id="UP000034407">
    <property type="component" value="Unassembled WGS sequence"/>
</dbReference>
<keyword evidence="1" id="KW-1133">Transmembrane helix</keyword>
<evidence type="ECO:0000256" key="1">
    <source>
        <dbReference type="SAM" id="Phobius"/>
    </source>
</evidence>
<accession>A0A0M3DKZ6</accession>
<proteinExistence type="predicted"/>
<comment type="caution">
    <text evidence="2">The sequence shown here is derived from an EMBL/GenBank/DDBJ whole genome shotgun (WGS) entry which is preliminary data.</text>
</comment>
<dbReference type="PATRIC" id="fig|1629550.3.peg.555"/>
<dbReference type="EMBL" id="LBBT01000125">
    <property type="protein sequence ID" value="KKY02047.1"/>
    <property type="molecule type" value="Genomic_DNA"/>
</dbReference>
<dbReference type="AlphaFoldDB" id="A0A0M3DKZ6"/>
<evidence type="ECO:0000313" key="3">
    <source>
        <dbReference type="Proteomes" id="UP000034407"/>
    </source>
</evidence>
<evidence type="ECO:0000313" key="2">
    <source>
        <dbReference type="EMBL" id="KKY02047.1"/>
    </source>
</evidence>
<sequence length="213" mass="24455">MNAIIYRELKCILRQKKNIVLSMIIILLLPMIIGAKNYSFISKESIIVMFLAIIPSTICLQFSNYTLLCDKKDKMNLYILSSDINKYVYMGCKVLIPVIVSFLFDLILLGYEVLFIKDVHTINEVHLYLTIGLLAALLASCISFMLIYIVKDEMYYQLYCVLSLIAILVIIITIVNPYKSTFYFIYSIIFTSIIILLAVSKIIDKRVTNNIKG</sequence>
<protein>
    <recommendedName>
        <fullName evidence="4">ABC-2 transporter permease</fullName>
    </recommendedName>
</protein>
<feature type="transmembrane region" description="Helical" evidence="1">
    <location>
        <begin position="87"/>
        <end position="107"/>
    </location>
</feature>
<dbReference type="RefSeq" id="WP_046822398.1">
    <property type="nucleotide sequence ID" value="NZ_LBBT01000125.1"/>
</dbReference>
<feature type="transmembrane region" description="Helical" evidence="1">
    <location>
        <begin position="156"/>
        <end position="175"/>
    </location>
</feature>
<feature type="transmembrane region" description="Helical" evidence="1">
    <location>
        <begin position="46"/>
        <end position="67"/>
    </location>
</feature>
<gene>
    <name evidence="2" type="ORF">VN21_05370</name>
</gene>
<keyword evidence="1" id="KW-0812">Transmembrane</keyword>
<keyword evidence="3" id="KW-1185">Reference proteome</keyword>
<feature type="transmembrane region" description="Helical" evidence="1">
    <location>
        <begin position="20"/>
        <end position="40"/>
    </location>
</feature>
<name>A0A0M3DKZ6_9FIRM</name>
<feature type="transmembrane region" description="Helical" evidence="1">
    <location>
        <begin position="181"/>
        <end position="203"/>
    </location>
</feature>
<keyword evidence="1" id="KW-0472">Membrane</keyword>